<evidence type="ECO:0000313" key="2">
    <source>
        <dbReference type="EMBL" id="TNN41385.1"/>
    </source>
</evidence>
<feature type="region of interest" description="Disordered" evidence="1">
    <location>
        <begin position="34"/>
        <end position="80"/>
    </location>
</feature>
<protein>
    <submittedName>
        <fullName evidence="2">Uncharacterized protein</fullName>
    </submittedName>
</protein>
<accession>A0A4Z2FK96</accession>
<keyword evidence="3" id="KW-1185">Reference proteome</keyword>
<name>A0A4Z2FK96_9TELE</name>
<reference evidence="2 3" key="1">
    <citation type="submission" date="2019-03" db="EMBL/GenBank/DDBJ databases">
        <title>First draft genome of Liparis tanakae, snailfish: a comprehensive survey of snailfish specific genes.</title>
        <authorList>
            <person name="Kim W."/>
            <person name="Song I."/>
            <person name="Jeong J.-H."/>
            <person name="Kim D."/>
            <person name="Kim S."/>
            <person name="Ryu S."/>
            <person name="Song J.Y."/>
            <person name="Lee S.K."/>
        </authorList>
    </citation>
    <scope>NUCLEOTIDE SEQUENCE [LARGE SCALE GENOMIC DNA]</scope>
    <source>
        <tissue evidence="2">Muscle</tissue>
    </source>
</reference>
<gene>
    <name evidence="2" type="ORF">EYF80_048443</name>
</gene>
<dbReference type="AlphaFoldDB" id="A0A4Z2FK96"/>
<evidence type="ECO:0000313" key="3">
    <source>
        <dbReference type="Proteomes" id="UP000314294"/>
    </source>
</evidence>
<dbReference type="EMBL" id="SRLO01001112">
    <property type="protein sequence ID" value="TNN41385.1"/>
    <property type="molecule type" value="Genomic_DNA"/>
</dbReference>
<proteinExistence type="predicted"/>
<comment type="caution">
    <text evidence="2">The sequence shown here is derived from an EMBL/GenBank/DDBJ whole genome shotgun (WGS) entry which is preliminary data.</text>
</comment>
<organism evidence="2 3">
    <name type="scientific">Liparis tanakae</name>
    <name type="common">Tanaka's snailfish</name>
    <dbReference type="NCBI Taxonomy" id="230148"/>
    <lineage>
        <taxon>Eukaryota</taxon>
        <taxon>Metazoa</taxon>
        <taxon>Chordata</taxon>
        <taxon>Craniata</taxon>
        <taxon>Vertebrata</taxon>
        <taxon>Euteleostomi</taxon>
        <taxon>Actinopterygii</taxon>
        <taxon>Neopterygii</taxon>
        <taxon>Teleostei</taxon>
        <taxon>Neoteleostei</taxon>
        <taxon>Acanthomorphata</taxon>
        <taxon>Eupercaria</taxon>
        <taxon>Perciformes</taxon>
        <taxon>Cottioidei</taxon>
        <taxon>Cottales</taxon>
        <taxon>Liparidae</taxon>
        <taxon>Liparis</taxon>
    </lineage>
</organism>
<evidence type="ECO:0000256" key="1">
    <source>
        <dbReference type="SAM" id="MobiDB-lite"/>
    </source>
</evidence>
<sequence length="80" mass="8323">MRVNNAPRVSPLVCGGVKGHFVVVVSVVTTTRASRTATRLSDLKHEGSALLPGGQRSPDASRVTGSRPSDARSRTRGGAL</sequence>
<dbReference type="Proteomes" id="UP000314294">
    <property type="component" value="Unassembled WGS sequence"/>
</dbReference>